<feature type="domain" description="Heparin-sulfate lyase N-terminal" evidence="6">
    <location>
        <begin position="91"/>
        <end position="304"/>
    </location>
</feature>
<dbReference type="EMBL" id="VFPJ01000001">
    <property type="protein sequence ID" value="TQM42089.1"/>
    <property type="molecule type" value="Genomic_DNA"/>
</dbReference>
<dbReference type="AlphaFoldDB" id="A0A543G7M7"/>
<evidence type="ECO:0000259" key="6">
    <source>
        <dbReference type="Pfam" id="PF16889"/>
    </source>
</evidence>
<evidence type="ECO:0000256" key="1">
    <source>
        <dbReference type="ARBA" id="ARBA00004418"/>
    </source>
</evidence>
<accession>A0A543G7M7</accession>
<dbReference type="InterPro" id="IPR031680">
    <property type="entry name" value="Hepar_II_III_N"/>
</dbReference>
<keyword evidence="3" id="KW-0574">Periplasm</keyword>
<dbReference type="Proteomes" id="UP000320773">
    <property type="component" value="Unassembled WGS sequence"/>
</dbReference>
<dbReference type="Pfam" id="PF07940">
    <property type="entry name" value="Hepar_II_III_C"/>
    <property type="match status" value="1"/>
</dbReference>
<dbReference type="InterPro" id="IPR008929">
    <property type="entry name" value="Chondroitin_lyas"/>
</dbReference>
<dbReference type="Gene3D" id="1.50.10.100">
    <property type="entry name" value="Chondroitin AC/alginate lyase"/>
    <property type="match status" value="1"/>
</dbReference>
<comment type="caution">
    <text evidence="7">The sequence shown here is derived from an EMBL/GenBank/DDBJ whole genome shotgun (WGS) entry which is preliminary data.</text>
</comment>
<dbReference type="InterPro" id="IPR012480">
    <property type="entry name" value="Hepar_II_III_C"/>
</dbReference>
<evidence type="ECO:0000313" key="8">
    <source>
        <dbReference type="Proteomes" id="UP000320773"/>
    </source>
</evidence>
<organism evidence="7 8">
    <name type="scientific">Flavobacterium branchiophilum</name>
    <dbReference type="NCBI Taxonomy" id="55197"/>
    <lineage>
        <taxon>Bacteria</taxon>
        <taxon>Pseudomonadati</taxon>
        <taxon>Bacteroidota</taxon>
        <taxon>Flavobacteriia</taxon>
        <taxon>Flavobacteriales</taxon>
        <taxon>Flavobacteriaceae</taxon>
        <taxon>Flavobacterium</taxon>
    </lineage>
</organism>
<dbReference type="GO" id="GO:0016829">
    <property type="term" value="F:lyase activity"/>
    <property type="evidence" value="ECO:0007669"/>
    <property type="project" value="UniProtKB-KW"/>
</dbReference>
<keyword evidence="2" id="KW-0732">Signal</keyword>
<dbReference type="SUPFAM" id="SSF48230">
    <property type="entry name" value="Chondroitin AC/alginate lyase"/>
    <property type="match status" value="1"/>
</dbReference>
<evidence type="ECO:0000256" key="4">
    <source>
        <dbReference type="ARBA" id="ARBA00023239"/>
    </source>
</evidence>
<comment type="subcellular location">
    <subcellularLocation>
        <location evidence="1">Periplasm</location>
    </subcellularLocation>
</comment>
<dbReference type="PANTHER" id="PTHR39210:SF1">
    <property type="entry name" value="HEPARIN-SULFATE LYASE"/>
    <property type="match status" value="1"/>
</dbReference>
<dbReference type="GO" id="GO:0042597">
    <property type="term" value="C:periplasmic space"/>
    <property type="evidence" value="ECO:0007669"/>
    <property type="project" value="UniProtKB-SubCell"/>
</dbReference>
<feature type="domain" description="Heparinase II/III-like C-terminal" evidence="5">
    <location>
        <begin position="409"/>
        <end position="576"/>
    </location>
</feature>
<evidence type="ECO:0000313" key="7">
    <source>
        <dbReference type="EMBL" id="TQM42089.1"/>
    </source>
</evidence>
<dbReference type="Pfam" id="PF16889">
    <property type="entry name" value="Hepar_II_III_N"/>
    <property type="match status" value="1"/>
</dbReference>
<evidence type="ECO:0000259" key="5">
    <source>
        <dbReference type="Pfam" id="PF07940"/>
    </source>
</evidence>
<protein>
    <submittedName>
        <fullName evidence="7">Heparinase II/III-like protein</fullName>
    </submittedName>
</protein>
<dbReference type="Gene3D" id="2.70.98.70">
    <property type="match status" value="1"/>
</dbReference>
<gene>
    <name evidence="7" type="ORF">BC670_3118</name>
</gene>
<evidence type="ECO:0000256" key="3">
    <source>
        <dbReference type="ARBA" id="ARBA00022764"/>
    </source>
</evidence>
<evidence type="ECO:0000256" key="2">
    <source>
        <dbReference type="ARBA" id="ARBA00022729"/>
    </source>
</evidence>
<sequence>MNIQLALQLYKNMGFRYTRYRIWHELEKRTGFLQKKHPVCPETKSFISLDTWRQQSPLFIFECRKTIQDKKIRDEKLKENAFNILNGSILFFSNEWIHLGLDYNWLKNPDSGYEYNIQDHWTKIQDFNAAIGDIKYVWEKSRFTYLLTIMRYDYHFDEDHSAFVFSEIESWIDQNPINQGPNWKCSQEISLRLLNWLYVLNFYKDTTNLTEKLWQKIQNAVYWQLHHVNEHIHFSRIAVRNNHAITETMILALSNMLFPYIPETKKWCQRGITYFEQEIDYQIYEDGAFIQHSMNYHRVLIQLLSFGFQISNIHKKYFSKKVYEKAYSCLNFLYQFVEKSNGHLPNYGSNDGALFFPLSTHEFRDYRPQLNTLHVILTGQDLFENQQEDFITKSKCLYSFDVLVQKYGVTLFKPSGYYLIREANSFTFFKCGSYKDRPFQADNLHLDIWKNGVNVFRDAGSYKYNTDPKWVHFFMGTQSHNTVMLEGANQMYKGSRFIWFYWTKALDFTFKETEDSYIFEGKISVFTYINPKITHVRKVTKYKGQFKWLVEDRLENCTGKIAQQCWNIAPNSLVEIIANDTQNTVNAKSFESYYSSLYGHKEQQIGCYFEFQNEIKTQITIN</sequence>
<dbReference type="RefSeq" id="WP_089080626.1">
    <property type="nucleotide sequence ID" value="NZ_VFPJ01000001.1"/>
</dbReference>
<name>A0A543G7M7_9FLAO</name>
<proteinExistence type="predicted"/>
<reference evidence="7 8" key="1">
    <citation type="submission" date="2019-06" db="EMBL/GenBank/DDBJ databases">
        <title>Genomic Encyclopedia of Archaeal and Bacterial Type Strains, Phase II (KMG-II): from individual species to whole genera.</title>
        <authorList>
            <person name="Goeker M."/>
        </authorList>
    </citation>
    <scope>NUCLEOTIDE SEQUENCE [LARGE SCALE GENOMIC DNA]</scope>
    <source>
        <strain evidence="7 8">DSM 24789</strain>
    </source>
</reference>
<keyword evidence="4" id="KW-0456">Lyase</keyword>
<dbReference type="PANTHER" id="PTHR39210">
    <property type="entry name" value="HEPARIN-SULFATE LYASE"/>
    <property type="match status" value="1"/>
</dbReference>